<protein>
    <submittedName>
        <fullName evidence="11">Circadian locomoter output cycles protein kaput</fullName>
    </submittedName>
</protein>
<feature type="compositionally biased region" description="Low complexity" evidence="8">
    <location>
        <begin position="978"/>
        <end position="989"/>
    </location>
</feature>
<evidence type="ECO:0000256" key="2">
    <source>
        <dbReference type="ARBA" id="ARBA00023015"/>
    </source>
</evidence>
<dbReference type="FunFam" id="4.10.280.10:FF:000013">
    <property type="entry name" value="Circadian locomoter output cycles protein kaput"/>
    <property type="match status" value="1"/>
</dbReference>
<evidence type="ECO:0000256" key="4">
    <source>
        <dbReference type="ARBA" id="ARBA00023125"/>
    </source>
</evidence>
<feature type="region of interest" description="Disordered" evidence="8">
    <location>
        <begin position="889"/>
        <end position="917"/>
    </location>
</feature>
<dbReference type="CDD" id="cd00130">
    <property type="entry name" value="PAS"/>
    <property type="match status" value="2"/>
</dbReference>
<dbReference type="OMA" id="DIVNCHE"/>
<sequence>MIRSRNLSEKKRRDQFNSLVNDLSALISTSSRKMDKSTVLKSTIAFLKHHNEATDRSKVFEIQQDWKPSFLSNDEFTQLMLESLDGFIIVFGSRGPIFYTSDSITAQLGYLPCDLMKRTIFDLAYEMDHENLLNVFLNHKPVIEPMQTDISSRNQITFFVHLKRGGIDDRSSGNTYELVKFVGYFRNDANVEGSMQNTQTALPRILQMNAANEIDKKLIFVGTGRLQMPQLIREITVTDPTRNEFTSKHSMEWKFLFLDHRAPPIIGYMPFEVLGTSGYDYYHFDDIDDIVNCHEVMQSGKGKSGYYRFLTKGQQWIWLQTDFYISYNQFNAKPDYVVCTHKVVNYADVLKNQKKDKQSLLPNTISADKIKSPASVVRDLESSNCHVETSATTPATTSTLTTGNSSSGLCNNVSLLGDIISNETSPSMDTLWTNASTPTGAGTSHINPLKSTSRPASSYGNISSTGVSPNVKRKRYPYHYRGNESDSTSMSADSGTSRHSLMTHVSSGRQRLSSSVHQQNVNSSANQHHHHHQQHSMPMSTHNQLPPVLNHQQQHQQTHHHQQTQQQMSMQVNTSTGQQGQQKMLQMLPQHSTAAMAGNNSCQFSHPPFPLRNPQIVAPTFLEPPQYLTAIPVQPVIAPFSVAPVISPLPVRFYSPSDNDTGIGSFSSSSSCLLKNQSDMLAGPVIMTPTQSQLQEQLQRKHDELQKLIMQQQDELRIVSEQLLLARYTLLQPMMPVNYNTPVTVSNNTRNYNYNGNTVQPQFNQYGFAMNAGEMQNQQDQQMMMQQQHNLQQQMHQNHAQQQQSAQQLQQSLMQPQQVNHHEQHVQPQTEQLLMNRPVPDLDQFAQEEFDAFLNLSPLHSMEGSQSNMNPLSNINNNNSNHLINQNVTNSANTNNPSVNNTNPLQATPFSAQPNNSEDSLLSYMQMAAEASPALNFPMGISDDGSESQTEDTKLLQNTNASHHLPGGTGSTQSTVAQPQQRSPSFFPQHNFQNLTVAPHNTNVNNSSNNTSTTTNPSNNAANSLPSDLDSILPYPITQEQSQNLFNTNSTQHNTGSSQ</sequence>
<feature type="compositionally biased region" description="Low complexity" evidence="8">
    <location>
        <begin position="513"/>
        <end position="526"/>
    </location>
</feature>
<comment type="caution">
    <text evidence="11">The sequence shown here is derived from an EMBL/GenBank/DDBJ whole genome shotgun (WGS) entry which is preliminary data.</text>
</comment>
<feature type="region of interest" description="Disordered" evidence="8">
    <location>
        <begin position="959"/>
        <end position="1032"/>
    </location>
</feature>
<feature type="region of interest" description="Disordered" evidence="8">
    <location>
        <begin position="1040"/>
        <end position="1059"/>
    </location>
</feature>
<feature type="compositionally biased region" description="Polar residues" evidence="8">
    <location>
        <begin position="990"/>
        <end position="1000"/>
    </location>
</feature>
<keyword evidence="12" id="KW-1185">Reference proteome</keyword>
<keyword evidence="4" id="KW-0238">DNA-binding</keyword>
<dbReference type="GO" id="GO:0000981">
    <property type="term" value="F:DNA-binding transcription factor activity, RNA polymerase II-specific"/>
    <property type="evidence" value="ECO:0007669"/>
    <property type="project" value="InterPro"/>
</dbReference>
<dbReference type="InterPro" id="IPR011598">
    <property type="entry name" value="bHLH_dom"/>
</dbReference>
<evidence type="ECO:0000256" key="3">
    <source>
        <dbReference type="ARBA" id="ARBA00023108"/>
    </source>
</evidence>
<dbReference type="EMBL" id="JRES01001162">
    <property type="protein sequence ID" value="KNC24943.1"/>
    <property type="molecule type" value="Genomic_DNA"/>
</dbReference>
<dbReference type="InterPro" id="IPR001610">
    <property type="entry name" value="PAC"/>
</dbReference>
<evidence type="ECO:0000256" key="1">
    <source>
        <dbReference type="ARBA" id="ARBA00022737"/>
    </source>
</evidence>
<dbReference type="AlphaFoldDB" id="A0A0L0BY29"/>
<dbReference type="Pfam" id="PF00010">
    <property type="entry name" value="HLH"/>
    <property type="match status" value="1"/>
</dbReference>
<dbReference type="PRINTS" id="PR00785">
    <property type="entry name" value="NCTRNSLOCATR"/>
</dbReference>
<keyword evidence="6" id="KW-0539">Nucleus</keyword>
<feature type="compositionally biased region" description="Polar residues" evidence="8">
    <location>
        <begin position="485"/>
        <end position="512"/>
    </location>
</feature>
<evidence type="ECO:0000256" key="5">
    <source>
        <dbReference type="ARBA" id="ARBA00023163"/>
    </source>
</evidence>
<organism evidence="11 12">
    <name type="scientific">Lucilia cuprina</name>
    <name type="common">Green bottle fly</name>
    <name type="synonym">Australian sheep blowfly</name>
    <dbReference type="NCBI Taxonomy" id="7375"/>
    <lineage>
        <taxon>Eukaryota</taxon>
        <taxon>Metazoa</taxon>
        <taxon>Ecdysozoa</taxon>
        <taxon>Arthropoda</taxon>
        <taxon>Hexapoda</taxon>
        <taxon>Insecta</taxon>
        <taxon>Pterygota</taxon>
        <taxon>Neoptera</taxon>
        <taxon>Endopterygota</taxon>
        <taxon>Diptera</taxon>
        <taxon>Brachycera</taxon>
        <taxon>Muscomorpha</taxon>
        <taxon>Oestroidea</taxon>
        <taxon>Calliphoridae</taxon>
        <taxon>Luciliinae</taxon>
        <taxon>Lucilia</taxon>
    </lineage>
</organism>
<dbReference type="OrthoDB" id="411251at2759"/>
<feature type="domain" description="BHLH" evidence="10">
    <location>
        <begin position="1"/>
        <end position="50"/>
    </location>
</feature>
<dbReference type="SMART" id="SM00091">
    <property type="entry name" value="PAS"/>
    <property type="match status" value="2"/>
</dbReference>
<evidence type="ECO:0000313" key="12">
    <source>
        <dbReference type="Proteomes" id="UP000037069"/>
    </source>
</evidence>
<feature type="compositionally biased region" description="Low complexity" evidence="8">
    <location>
        <begin position="889"/>
        <end position="904"/>
    </location>
</feature>
<gene>
    <name evidence="11" type="ORF">FF38_08700</name>
</gene>
<feature type="coiled-coil region" evidence="7">
    <location>
        <begin position="691"/>
        <end position="722"/>
    </location>
</feature>
<keyword evidence="2" id="KW-0805">Transcription regulation</keyword>
<dbReference type="PROSITE" id="PS50888">
    <property type="entry name" value="BHLH"/>
    <property type="match status" value="1"/>
</dbReference>
<keyword evidence="3" id="KW-0090">Biological rhythms</keyword>
<feature type="compositionally biased region" description="Low complexity" evidence="8">
    <location>
        <begin position="787"/>
        <end position="818"/>
    </location>
</feature>
<dbReference type="Pfam" id="PF14598">
    <property type="entry name" value="PAS_11"/>
    <property type="match status" value="1"/>
</dbReference>
<feature type="compositionally biased region" description="Low complexity" evidence="8">
    <location>
        <begin position="1001"/>
        <end position="1024"/>
    </location>
</feature>
<evidence type="ECO:0000313" key="11">
    <source>
        <dbReference type="EMBL" id="KNC24943.1"/>
    </source>
</evidence>
<accession>A0A0L0BY29</accession>
<feature type="compositionally biased region" description="Polar residues" evidence="8">
    <location>
        <begin position="905"/>
        <end position="917"/>
    </location>
</feature>
<dbReference type="GO" id="GO:0045944">
    <property type="term" value="P:positive regulation of transcription by RNA polymerase II"/>
    <property type="evidence" value="ECO:0007669"/>
    <property type="project" value="UniProtKB-ARBA"/>
</dbReference>
<dbReference type="GO" id="GO:0046983">
    <property type="term" value="F:protein dimerization activity"/>
    <property type="evidence" value="ECO:0007669"/>
    <property type="project" value="InterPro"/>
</dbReference>
<dbReference type="PANTHER" id="PTHR46055">
    <property type="entry name" value="CIRCADIAN LOCOMOTER OUTPUT CYCLES PROTEIN KAPUT"/>
    <property type="match status" value="1"/>
</dbReference>
<dbReference type="GO" id="GO:0032922">
    <property type="term" value="P:circadian regulation of gene expression"/>
    <property type="evidence" value="ECO:0007669"/>
    <property type="project" value="InterPro"/>
</dbReference>
<keyword evidence="7" id="KW-0175">Coiled coil</keyword>
<dbReference type="InterPro" id="IPR035965">
    <property type="entry name" value="PAS-like_dom_sf"/>
</dbReference>
<dbReference type="Gene3D" id="4.10.280.10">
    <property type="entry name" value="Helix-loop-helix DNA-binding domain"/>
    <property type="match status" value="1"/>
</dbReference>
<dbReference type="InterPro" id="IPR001067">
    <property type="entry name" value="Nuc_translocat"/>
</dbReference>
<keyword evidence="1" id="KW-0677">Repeat</keyword>
<feature type="region of interest" description="Disordered" evidence="8">
    <location>
        <begin position="787"/>
        <end position="829"/>
    </location>
</feature>
<proteinExistence type="predicted"/>
<name>A0A0L0BY29_LUCCU</name>
<dbReference type="Proteomes" id="UP000037069">
    <property type="component" value="Unassembled WGS sequence"/>
</dbReference>
<dbReference type="PANTHER" id="PTHR46055:SF3">
    <property type="entry name" value="CIRCADIAN LOCOMOTER OUTPUT CYCLES PROTEIN KAPUT"/>
    <property type="match status" value="1"/>
</dbReference>
<evidence type="ECO:0000259" key="9">
    <source>
        <dbReference type="PROSITE" id="PS50112"/>
    </source>
</evidence>
<dbReference type="Gene3D" id="3.30.450.20">
    <property type="entry name" value="PAS domain"/>
    <property type="match status" value="2"/>
</dbReference>
<evidence type="ECO:0000256" key="8">
    <source>
        <dbReference type="SAM" id="MobiDB-lite"/>
    </source>
</evidence>
<keyword evidence="5" id="KW-0804">Transcription</keyword>
<dbReference type="SUPFAM" id="SSF55785">
    <property type="entry name" value="PYP-like sensor domain (PAS domain)"/>
    <property type="match status" value="2"/>
</dbReference>
<feature type="domain" description="PAS" evidence="9">
    <location>
        <begin position="73"/>
        <end position="136"/>
    </location>
</feature>
<dbReference type="STRING" id="7375.A0A0L0BY29"/>
<dbReference type="SMART" id="SM00353">
    <property type="entry name" value="HLH"/>
    <property type="match status" value="1"/>
</dbReference>
<dbReference type="SUPFAM" id="SSF47459">
    <property type="entry name" value="HLH, helix-loop-helix DNA-binding domain"/>
    <property type="match status" value="1"/>
</dbReference>
<evidence type="ECO:0000259" key="10">
    <source>
        <dbReference type="PROSITE" id="PS50888"/>
    </source>
</evidence>
<feature type="region of interest" description="Disordered" evidence="8">
    <location>
        <begin position="431"/>
        <end position="577"/>
    </location>
</feature>
<dbReference type="SMART" id="SM00086">
    <property type="entry name" value="PAC"/>
    <property type="match status" value="1"/>
</dbReference>
<dbReference type="GO" id="GO:0005737">
    <property type="term" value="C:cytoplasm"/>
    <property type="evidence" value="ECO:0007669"/>
    <property type="project" value="InterPro"/>
</dbReference>
<reference evidence="11 12" key="1">
    <citation type="journal article" date="2015" name="Nat. Commun.">
        <title>Lucilia cuprina genome unlocks parasitic fly biology to underpin future interventions.</title>
        <authorList>
            <person name="Anstead C.A."/>
            <person name="Korhonen P.K."/>
            <person name="Young N.D."/>
            <person name="Hall R.S."/>
            <person name="Jex A.R."/>
            <person name="Murali S.C."/>
            <person name="Hughes D.S."/>
            <person name="Lee S.F."/>
            <person name="Perry T."/>
            <person name="Stroehlein A.J."/>
            <person name="Ansell B.R."/>
            <person name="Breugelmans B."/>
            <person name="Hofmann A."/>
            <person name="Qu J."/>
            <person name="Dugan S."/>
            <person name="Lee S.L."/>
            <person name="Chao H."/>
            <person name="Dinh H."/>
            <person name="Han Y."/>
            <person name="Doddapaneni H.V."/>
            <person name="Worley K.C."/>
            <person name="Muzny D.M."/>
            <person name="Ioannidis P."/>
            <person name="Waterhouse R.M."/>
            <person name="Zdobnov E.M."/>
            <person name="James P.J."/>
            <person name="Bagnall N.H."/>
            <person name="Kotze A.C."/>
            <person name="Gibbs R.A."/>
            <person name="Richards S."/>
            <person name="Batterham P."/>
            <person name="Gasser R.B."/>
        </authorList>
    </citation>
    <scope>NUCLEOTIDE SEQUENCE [LARGE SCALE GENOMIC DNA]</scope>
    <source>
        <strain evidence="11 12">LS</strain>
        <tissue evidence="11">Full body</tissue>
    </source>
</reference>
<dbReference type="InterPro" id="IPR047230">
    <property type="entry name" value="CLOCK-like"/>
</dbReference>
<dbReference type="InterPro" id="IPR036638">
    <property type="entry name" value="HLH_DNA-bd_sf"/>
</dbReference>
<dbReference type="PROSITE" id="PS50112">
    <property type="entry name" value="PAS"/>
    <property type="match status" value="1"/>
</dbReference>
<dbReference type="GO" id="GO:0000978">
    <property type="term" value="F:RNA polymerase II cis-regulatory region sequence-specific DNA binding"/>
    <property type="evidence" value="ECO:0007669"/>
    <property type="project" value="TreeGrafter"/>
</dbReference>
<feature type="compositionally biased region" description="Polar residues" evidence="8">
    <location>
        <begin position="431"/>
        <end position="468"/>
    </location>
</feature>
<evidence type="ECO:0000256" key="6">
    <source>
        <dbReference type="ARBA" id="ARBA00023242"/>
    </source>
</evidence>
<evidence type="ECO:0000256" key="7">
    <source>
        <dbReference type="SAM" id="Coils"/>
    </source>
</evidence>
<dbReference type="InterPro" id="IPR000014">
    <property type="entry name" value="PAS"/>
</dbReference>
<dbReference type="GO" id="GO:1990513">
    <property type="term" value="C:CLOCK-BMAL transcription complex"/>
    <property type="evidence" value="ECO:0007669"/>
    <property type="project" value="TreeGrafter"/>
</dbReference>